<dbReference type="Proteomes" id="UP000053097">
    <property type="component" value="Unassembled WGS sequence"/>
</dbReference>
<feature type="compositionally biased region" description="Basic residues" evidence="1">
    <location>
        <begin position="1"/>
        <end position="13"/>
    </location>
</feature>
<gene>
    <name evidence="2" type="ORF">X777_15945</name>
</gene>
<reference evidence="2 3" key="1">
    <citation type="journal article" date="2014" name="Curr. Biol.">
        <title>The genome of the clonal raider ant Cerapachys biroi.</title>
        <authorList>
            <person name="Oxley P.R."/>
            <person name="Ji L."/>
            <person name="Fetter-Pruneda I."/>
            <person name="McKenzie S.K."/>
            <person name="Li C."/>
            <person name="Hu H."/>
            <person name="Zhang G."/>
            <person name="Kronauer D.J."/>
        </authorList>
    </citation>
    <scope>NUCLEOTIDE SEQUENCE [LARGE SCALE GENOMIC DNA]</scope>
</reference>
<evidence type="ECO:0000313" key="2">
    <source>
        <dbReference type="EMBL" id="EZA59301.1"/>
    </source>
</evidence>
<dbReference type="AlphaFoldDB" id="A0A026WUF5"/>
<accession>A0A026WUF5</accession>
<protein>
    <submittedName>
        <fullName evidence="2">Uncharacterized protein</fullName>
    </submittedName>
</protein>
<feature type="region of interest" description="Disordered" evidence="1">
    <location>
        <begin position="60"/>
        <end position="99"/>
    </location>
</feature>
<sequence length="99" mass="11910">MGRRRRRRRRRWRNGNMCRDRKRTTAVPTEEKERDGGGVEKAEEEMPLWKNITCWTAKERESGVGTMERERKVPREKVGENERTRCRGSEIEERARQPP</sequence>
<keyword evidence="3" id="KW-1185">Reference proteome</keyword>
<evidence type="ECO:0000313" key="3">
    <source>
        <dbReference type="Proteomes" id="UP000053097"/>
    </source>
</evidence>
<proteinExistence type="predicted"/>
<feature type="region of interest" description="Disordered" evidence="1">
    <location>
        <begin position="1"/>
        <end position="45"/>
    </location>
</feature>
<evidence type="ECO:0000256" key="1">
    <source>
        <dbReference type="SAM" id="MobiDB-lite"/>
    </source>
</evidence>
<dbReference type="EMBL" id="KK107109">
    <property type="protein sequence ID" value="EZA59301.1"/>
    <property type="molecule type" value="Genomic_DNA"/>
</dbReference>
<name>A0A026WUF5_OOCBI</name>
<organism evidence="2 3">
    <name type="scientific">Ooceraea biroi</name>
    <name type="common">Clonal raider ant</name>
    <name type="synonym">Cerapachys biroi</name>
    <dbReference type="NCBI Taxonomy" id="2015173"/>
    <lineage>
        <taxon>Eukaryota</taxon>
        <taxon>Metazoa</taxon>
        <taxon>Ecdysozoa</taxon>
        <taxon>Arthropoda</taxon>
        <taxon>Hexapoda</taxon>
        <taxon>Insecta</taxon>
        <taxon>Pterygota</taxon>
        <taxon>Neoptera</taxon>
        <taxon>Endopterygota</taxon>
        <taxon>Hymenoptera</taxon>
        <taxon>Apocrita</taxon>
        <taxon>Aculeata</taxon>
        <taxon>Formicoidea</taxon>
        <taxon>Formicidae</taxon>
        <taxon>Dorylinae</taxon>
        <taxon>Ooceraea</taxon>
    </lineage>
</organism>
<feature type="compositionally biased region" description="Basic and acidic residues" evidence="1">
    <location>
        <begin position="29"/>
        <end position="41"/>
    </location>
</feature>